<dbReference type="AlphaFoldDB" id="A0A5B9PG54"/>
<dbReference type="InterPro" id="IPR002187">
    <property type="entry name" value="N-reg_PII"/>
</dbReference>
<dbReference type="Gene3D" id="3.30.70.120">
    <property type="match status" value="1"/>
</dbReference>
<dbReference type="KEGG" id="mff:MFFC18_45000"/>
<dbReference type="GO" id="GO:0005829">
    <property type="term" value="C:cytosol"/>
    <property type="evidence" value="ECO:0007669"/>
    <property type="project" value="TreeGrafter"/>
</dbReference>
<evidence type="ECO:0000313" key="2">
    <source>
        <dbReference type="EMBL" id="QEG24579.1"/>
    </source>
</evidence>
<dbReference type="PANTHER" id="PTHR30115">
    <property type="entry name" value="NITROGEN REGULATORY PROTEIN P-II"/>
    <property type="match status" value="1"/>
</dbReference>
<dbReference type="SUPFAM" id="SSF54913">
    <property type="entry name" value="GlnB-like"/>
    <property type="match status" value="1"/>
</dbReference>
<protein>
    <submittedName>
        <fullName evidence="2">Nitrogen regulatory protein P-II</fullName>
    </submittedName>
</protein>
<dbReference type="InterPro" id="IPR011322">
    <property type="entry name" value="N-reg_PII-like_a/b"/>
</dbReference>
<dbReference type="RefSeq" id="WP_075083855.1">
    <property type="nucleotide sequence ID" value="NZ_CP042912.1"/>
</dbReference>
<feature type="modified residue" description="O-UMP-tyrosine" evidence="1">
    <location>
        <position position="51"/>
    </location>
</feature>
<reference evidence="2 3" key="1">
    <citation type="submission" date="2019-08" db="EMBL/GenBank/DDBJ databases">
        <title>Deep-cultivation of Planctomycetes and their phenomic and genomic characterization uncovers novel biology.</title>
        <authorList>
            <person name="Wiegand S."/>
            <person name="Jogler M."/>
            <person name="Boedeker C."/>
            <person name="Pinto D."/>
            <person name="Vollmers J."/>
            <person name="Rivas-Marin E."/>
            <person name="Kohn T."/>
            <person name="Peeters S.H."/>
            <person name="Heuer A."/>
            <person name="Rast P."/>
            <person name="Oberbeckmann S."/>
            <person name="Bunk B."/>
            <person name="Jeske O."/>
            <person name="Meyerdierks A."/>
            <person name="Storesund J.E."/>
            <person name="Kallscheuer N."/>
            <person name="Luecker S."/>
            <person name="Lage O.M."/>
            <person name="Pohl T."/>
            <person name="Merkel B.J."/>
            <person name="Hornburger P."/>
            <person name="Mueller R.-W."/>
            <person name="Bruemmer F."/>
            <person name="Labrenz M."/>
            <person name="Spormann A.M."/>
            <person name="Op den Camp H."/>
            <person name="Overmann J."/>
            <person name="Amann R."/>
            <person name="Jetten M.S.M."/>
            <person name="Mascher T."/>
            <person name="Medema M.H."/>
            <person name="Devos D.P."/>
            <person name="Kaster A.-K."/>
            <person name="Ovreas L."/>
            <person name="Rohde M."/>
            <person name="Galperin M.Y."/>
            <person name="Jogler C."/>
        </authorList>
    </citation>
    <scope>NUCLEOTIDE SEQUENCE [LARGE SCALE GENOMIC DNA]</scope>
    <source>
        <strain evidence="2 3">FC18</strain>
    </source>
</reference>
<dbReference type="Proteomes" id="UP000322214">
    <property type="component" value="Chromosome"/>
</dbReference>
<dbReference type="OrthoDB" id="9802729at2"/>
<dbReference type="EMBL" id="CP042912">
    <property type="protein sequence ID" value="QEG24579.1"/>
    <property type="molecule type" value="Genomic_DNA"/>
</dbReference>
<dbReference type="GO" id="GO:0030234">
    <property type="term" value="F:enzyme regulator activity"/>
    <property type="evidence" value="ECO:0007669"/>
    <property type="project" value="InterPro"/>
</dbReference>
<dbReference type="STRING" id="980251.GCA_001642875_01069"/>
<keyword evidence="1" id="KW-0597">Phosphoprotein</keyword>
<name>A0A5B9PG54_9BACT</name>
<dbReference type="PANTHER" id="PTHR30115:SF11">
    <property type="entry name" value="NITROGEN REGULATORY PROTEIN P-II HOMOLOG"/>
    <property type="match status" value="1"/>
</dbReference>
<sequence>MKQILAVIKPYLVEKVIAELAGFPIEEIAIREVKGFGRQKNYLDLYLENEYSGAFIPKVELSIWCSDQDAESIVDAMVKVSRTGRMGDGKILIMPVFEQRIVGEK</sequence>
<dbReference type="InterPro" id="IPR015867">
    <property type="entry name" value="N-reg_PII/ATP_PRibTrfase_C"/>
</dbReference>
<proteinExistence type="predicted"/>
<dbReference type="GO" id="GO:0006808">
    <property type="term" value="P:regulation of nitrogen utilization"/>
    <property type="evidence" value="ECO:0007669"/>
    <property type="project" value="InterPro"/>
</dbReference>
<evidence type="ECO:0000313" key="3">
    <source>
        <dbReference type="Proteomes" id="UP000322214"/>
    </source>
</evidence>
<evidence type="ECO:0000256" key="1">
    <source>
        <dbReference type="PIRSR" id="PIRSR602187-50"/>
    </source>
</evidence>
<organism evidence="2 3">
    <name type="scientific">Mariniblastus fucicola</name>
    <dbReference type="NCBI Taxonomy" id="980251"/>
    <lineage>
        <taxon>Bacteria</taxon>
        <taxon>Pseudomonadati</taxon>
        <taxon>Planctomycetota</taxon>
        <taxon>Planctomycetia</taxon>
        <taxon>Pirellulales</taxon>
        <taxon>Pirellulaceae</taxon>
        <taxon>Mariniblastus</taxon>
    </lineage>
</organism>
<keyword evidence="3" id="KW-1185">Reference proteome</keyword>
<dbReference type="GO" id="GO:0005524">
    <property type="term" value="F:ATP binding"/>
    <property type="evidence" value="ECO:0007669"/>
    <property type="project" value="TreeGrafter"/>
</dbReference>
<dbReference type="SMART" id="SM00938">
    <property type="entry name" value="P-II"/>
    <property type="match status" value="1"/>
</dbReference>
<accession>A0A5B9PG54</accession>
<dbReference type="PRINTS" id="PR00340">
    <property type="entry name" value="PIIGLNB"/>
</dbReference>
<gene>
    <name evidence="2" type="primary">glnB_2</name>
    <name evidence="2" type="ORF">MFFC18_45000</name>
</gene>
<dbReference type="PROSITE" id="PS51343">
    <property type="entry name" value="PII_GLNB_DOM"/>
    <property type="match status" value="1"/>
</dbReference>
<dbReference type="Pfam" id="PF00543">
    <property type="entry name" value="P-II"/>
    <property type="match status" value="1"/>
</dbReference>